<dbReference type="SUPFAM" id="SSF52172">
    <property type="entry name" value="CheY-like"/>
    <property type="match status" value="1"/>
</dbReference>
<dbReference type="Proteomes" id="UP000886101">
    <property type="component" value="Unassembled WGS sequence"/>
</dbReference>
<dbReference type="PANTHER" id="PTHR44591:SF21">
    <property type="entry name" value="TWO-COMPONENT RESPONSE REGULATOR"/>
    <property type="match status" value="1"/>
</dbReference>
<dbReference type="GO" id="GO:0000160">
    <property type="term" value="P:phosphorelay signal transduction system"/>
    <property type="evidence" value="ECO:0007669"/>
    <property type="project" value="InterPro"/>
</dbReference>
<dbReference type="Gene3D" id="3.40.50.2300">
    <property type="match status" value="1"/>
</dbReference>
<comment type="caution">
    <text evidence="4">The sequence shown here is derived from an EMBL/GenBank/DDBJ whole genome shotgun (WGS) entry which is preliminary data.</text>
</comment>
<dbReference type="PANTHER" id="PTHR44591">
    <property type="entry name" value="STRESS RESPONSE REGULATOR PROTEIN 1"/>
    <property type="match status" value="1"/>
</dbReference>
<evidence type="ECO:0000259" key="3">
    <source>
        <dbReference type="PROSITE" id="PS50110"/>
    </source>
</evidence>
<reference evidence="4" key="1">
    <citation type="journal article" date="2020" name="mSystems">
        <title>Genome- and Community-Level Interaction Insights into Carbon Utilization and Element Cycling Functions of Hydrothermarchaeota in Hydrothermal Sediment.</title>
        <authorList>
            <person name="Zhou Z."/>
            <person name="Liu Y."/>
            <person name="Xu W."/>
            <person name="Pan J."/>
            <person name="Luo Z.H."/>
            <person name="Li M."/>
        </authorList>
    </citation>
    <scope>NUCLEOTIDE SEQUENCE [LARGE SCALE GENOMIC DNA]</scope>
    <source>
        <strain evidence="4">HyVt-533</strain>
    </source>
</reference>
<dbReference type="SMART" id="SM00448">
    <property type="entry name" value="REC"/>
    <property type="match status" value="1"/>
</dbReference>
<dbReference type="InterPro" id="IPR050595">
    <property type="entry name" value="Bact_response_regulator"/>
</dbReference>
<feature type="modified residue" description="4-aspartylphosphate" evidence="2">
    <location>
        <position position="60"/>
    </location>
</feature>
<dbReference type="EMBL" id="DROK01000090">
    <property type="protein sequence ID" value="HHI96819.1"/>
    <property type="molecule type" value="Genomic_DNA"/>
</dbReference>
<proteinExistence type="predicted"/>
<evidence type="ECO:0000313" key="4">
    <source>
        <dbReference type="EMBL" id="HHI96819.1"/>
    </source>
</evidence>
<dbReference type="CDD" id="cd00156">
    <property type="entry name" value="REC"/>
    <property type="match status" value="1"/>
</dbReference>
<sequence>MTNHKDKFHVLIVEDEELIAEMLAEYFALVAPEIKLSFAKSLYEARTLLQRDSFDLCVVDCNLPDGTACDLFFEGAFRCPVVVTTGYVDEQKFSQVKKESKIPLHLLQKPYLPADLYRKVRELLKIKNTGRKQER</sequence>
<evidence type="ECO:0000256" key="1">
    <source>
        <dbReference type="ARBA" id="ARBA00022553"/>
    </source>
</evidence>
<dbReference type="InterPro" id="IPR011006">
    <property type="entry name" value="CheY-like_superfamily"/>
</dbReference>
<dbReference type="Pfam" id="PF00072">
    <property type="entry name" value="Response_reg"/>
    <property type="match status" value="1"/>
</dbReference>
<accession>A0A7V5NYY9</accession>
<dbReference type="PROSITE" id="PS50110">
    <property type="entry name" value="RESPONSE_REGULATORY"/>
    <property type="match status" value="1"/>
</dbReference>
<feature type="domain" description="Response regulatory" evidence="3">
    <location>
        <begin position="9"/>
        <end position="124"/>
    </location>
</feature>
<evidence type="ECO:0000256" key="2">
    <source>
        <dbReference type="PROSITE-ProRule" id="PRU00169"/>
    </source>
</evidence>
<protein>
    <submittedName>
        <fullName evidence="4">Response regulator</fullName>
    </submittedName>
</protein>
<keyword evidence="1 2" id="KW-0597">Phosphoprotein</keyword>
<organism evidence="4">
    <name type="scientific">Thermodesulfatator atlanticus</name>
    <dbReference type="NCBI Taxonomy" id="501497"/>
    <lineage>
        <taxon>Bacteria</taxon>
        <taxon>Pseudomonadati</taxon>
        <taxon>Thermodesulfobacteriota</taxon>
        <taxon>Thermodesulfobacteria</taxon>
        <taxon>Thermodesulfobacteriales</taxon>
        <taxon>Thermodesulfatatoraceae</taxon>
        <taxon>Thermodesulfatator</taxon>
    </lineage>
</organism>
<gene>
    <name evidence="4" type="ORF">ENJ96_03110</name>
</gene>
<dbReference type="AlphaFoldDB" id="A0A7V5NYY9"/>
<name>A0A7V5NYY9_9BACT</name>
<dbReference type="InterPro" id="IPR001789">
    <property type="entry name" value="Sig_transdc_resp-reg_receiver"/>
</dbReference>